<dbReference type="SUPFAM" id="SSF54695">
    <property type="entry name" value="POZ domain"/>
    <property type="match status" value="1"/>
</dbReference>
<keyword evidence="2" id="KW-1185">Reference proteome</keyword>
<sequence length="373" mass="42455">MANINTGLGATEVGTLTVMDPDGDLILHVGSPEPEPKQGLRMAIFQHSKPNPVMEKFKVCSATLRRSSPVWKAMLTGPWIEAQPATGDWVVQLSNDSPKDMRVLLAIVHGRFRLVPDDLSIEDTADILQLADKHDMMSLLRPWHWIFVRSLQSLQDHISERERCEIDHVAAVRAAWFLGLEDILSQQLWALVLITVPDWINGLASRCKFPATVTSKLRESGLEDLEDIILELRDTLVYRISWFYKDEMYRRKSDVCQVGDIGEHEKKLCNQVVVGGVFLNHVRTEIPPFPEGAEEEGERMGDYNAADLLYQLREVFSKITPLSNVHRNCVIDQKLAAFEEELKSQIVQDVLERETILSPAHTQRLAEQRQKFN</sequence>
<reference evidence="1 2" key="1">
    <citation type="journal article" date="2024" name="Commun. Biol.">
        <title>Comparative genomic analysis of thermophilic fungi reveals convergent evolutionary adaptations and gene losses.</title>
        <authorList>
            <person name="Steindorff A.S."/>
            <person name="Aguilar-Pontes M.V."/>
            <person name="Robinson A.J."/>
            <person name="Andreopoulos B."/>
            <person name="LaButti K."/>
            <person name="Kuo A."/>
            <person name="Mondo S."/>
            <person name="Riley R."/>
            <person name="Otillar R."/>
            <person name="Haridas S."/>
            <person name="Lipzen A."/>
            <person name="Grimwood J."/>
            <person name="Schmutz J."/>
            <person name="Clum A."/>
            <person name="Reid I.D."/>
            <person name="Moisan M.C."/>
            <person name="Butler G."/>
            <person name="Nguyen T.T.M."/>
            <person name="Dewar K."/>
            <person name="Conant G."/>
            <person name="Drula E."/>
            <person name="Henrissat B."/>
            <person name="Hansel C."/>
            <person name="Singer S."/>
            <person name="Hutchinson M.I."/>
            <person name="de Vries R.P."/>
            <person name="Natvig D.O."/>
            <person name="Powell A.J."/>
            <person name="Tsang A."/>
            <person name="Grigoriev I.V."/>
        </authorList>
    </citation>
    <scope>NUCLEOTIDE SEQUENCE [LARGE SCALE GENOMIC DNA]</scope>
    <source>
        <strain evidence="1 2">CBS 620.91</strain>
    </source>
</reference>
<dbReference type="EMBL" id="JAZGSY010000046">
    <property type="protein sequence ID" value="KAL1842327.1"/>
    <property type="molecule type" value="Genomic_DNA"/>
</dbReference>
<proteinExistence type="predicted"/>
<organism evidence="1 2">
    <name type="scientific">Humicola insolens</name>
    <name type="common">Soft-rot fungus</name>
    <dbReference type="NCBI Taxonomy" id="85995"/>
    <lineage>
        <taxon>Eukaryota</taxon>
        <taxon>Fungi</taxon>
        <taxon>Dikarya</taxon>
        <taxon>Ascomycota</taxon>
        <taxon>Pezizomycotina</taxon>
        <taxon>Sordariomycetes</taxon>
        <taxon>Sordariomycetidae</taxon>
        <taxon>Sordariales</taxon>
        <taxon>Chaetomiaceae</taxon>
        <taxon>Mycothermus</taxon>
    </lineage>
</organism>
<evidence type="ECO:0008006" key="3">
    <source>
        <dbReference type="Google" id="ProtNLM"/>
    </source>
</evidence>
<comment type="caution">
    <text evidence="1">The sequence shown here is derived from an EMBL/GenBank/DDBJ whole genome shotgun (WGS) entry which is preliminary data.</text>
</comment>
<gene>
    <name evidence="1" type="ORF">VTJ49DRAFT_5495</name>
</gene>
<protein>
    <recommendedName>
        <fullName evidence="3">BTB domain-containing protein</fullName>
    </recommendedName>
</protein>
<dbReference type="Proteomes" id="UP001583172">
    <property type="component" value="Unassembled WGS sequence"/>
</dbReference>
<evidence type="ECO:0000313" key="2">
    <source>
        <dbReference type="Proteomes" id="UP001583172"/>
    </source>
</evidence>
<name>A0ABR3VL62_HUMIN</name>
<dbReference type="Gene3D" id="3.30.710.10">
    <property type="entry name" value="Potassium Channel Kv1.1, Chain A"/>
    <property type="match status" value="1"/>
</dbReference>
<accession>A0ABR3VL62</accession>
<evidence type="ECO:0000313" key="1">
    <source>
        <dbReference type="EMBL" id="KAL1842327.1"/>
    </source>
</evidence>
<dbReference type="InterPro" id="IPR011333">
    <property type="entry name" value="SKP1/BTB/POZ_sf"/>
</dbReference>